<name>A0A8B8BHH8_CRAVI</name>
<feature type="transmembrane region" description="Helical" evidence="1">
    <location>
        <begin position="43"/>
        <end position="63"/>
    </location>
</feature>
<evidence type="ECO:0000256" key="1">
    <source>
        <dbReference type="SAM" id="Phobius"/>
    </source>
</evidence>
<dbReference type="GeneID" id="111110564"/>
<keyword evidence="1" id="KW-0812">Transmembrane</keyword>
<evidence type="ECO:0000313" key="2">
    <source>
        <dbReference type="Proteomes" id="UP000694844"/>
    </source>
</evidence>
<evidence type="ECO:0000313" key="3">
    <source>
        <dbReference type="RefSeq" id="XP_022302827.1"/>
    </source>
</evidence>
<dbReference type="AlphaFoldDB" id="A0A8B8BHH8"/>
<gene>
    <name evidence="3" type="primary">LOC111110564</name>
</gene>
<reference evidence="3" key="1">
    <citation type="submission" date="2025-08" db="UniProtKB">
        <authorList>
            <consortium name="RefSeq"/>
        </authorList>
    </citation>
    <scope>IDENTIFICATION</scope>
    <source>
        <tissue evidence="3">Whole sample</tissue>
    </source>
</reference>
<dbReference type="OrthoDB" id="6123530at2759"/>
<keyword evidence="1" id="KW-0472">Membrane</keyword>
<dbReference type="Proteomes" id="UP000694844">
    <property type="component" value="Chromosome 8"/>
</dbReference>
<accession>A0A8B8BHH8</accession>
<sequence>MDLLSSGQPHPGVRRRYRKLDRESSDLYHNHHYQHNGSPGQCLSSFLALVFICLVSVAILKYCHILCRQRTRVKDDEEEVETGCCYTCCIHCFASGCRGCFTVRNVTPRPSEYPPSPRPSVRSVSIQAEEIPTLSLEEVVTSKRMAKELKNYWKPHRHDLRNNNQSTK</sequence>
<keyword evidence="2" id="KW-1185">Reference proteome</keyword>
<organism evidence="2 3">
    <name type="scientific">Crassostrea virginica</name>
    <name type="common">Eastern oyster</name>
    <dbReference type="NCBI Taxonomy" id="6565"/>
    <lineage>
        <taxon>Eukaryota</taxon>
        <taxon>Metazoa</taxon>
        <taxon>Spiralia</taxon>
        <taxon>Lophotrochozoa</taxon>
        <taxon>Mollusca</taxon>
        <taxon>Bivalvia</taxon>
        <taxon>Autobranchia</taxon>
        <taxon>Pteriomorphia</taxon>
        <taxon>Ostreida</taxon>
        <taxon>Ostreoidea</taxon>
        <taxon>Ostreidae</taxon>
        <taxon>Crassostrea</taxon>
    </lineage>
</organism>
<proteinExistence type="predicted"/>
<dbReference type="RefSeq" id="XP_022302827.1">
    <property type="nucleotide sequence ID" value="XM_022447119.1"/>
</dbReference>
<keyword evidence="1" id="KW-1133">Transmembrane helix</keyword>
<protein>
    <submittedName>
        <fullName evidence="3">Uncharacterized protein LOC111110564 isoform X2</fullName>
    </submittedName>
</protein>